<gene>
    <name evidence="4" type="ORF">M3B43_00490</name>
</gene>
<evidence type="ECO:0000256" key="2">
    <source>
        <dbReference type="SAM" id="SignalP"/>
    </source>
</evidence>
<evidence type="ECO:0000256" key="1">
    <source>
        <dbReference type="SAM" id="MobiDB-lite"/>
    </source>
</evidence>
<feature type="chain" id="PRO_5045956757" evidence="2">
    <location>
        <begin position="31"/>
        <end position="655"/>
    </location>
</feature>
<dbReference type="Pfam" id="PF00496">
    <property type="entry name" value="SBP_bac_5"/>
    <property type="match status" value="1"/>
</dbReference>
<dbReference type="InterPro" id="IPR000914">
    <property type="entry name" value="SBP_5_dom"/>
</dbReference>
<dbReference type="SUPFAM" id="SSF53850">
    <property type="entry name" value="Periplasmic binding protein-like II"/>
    <property type="match status" value="1"/>
</dbReference>
<organism evidence="4 5">
    <name type="scientific">Nesterenkonia massiliensis</name>
    <dbReference type="NCBI Taxonomy" id="1232429"/>
    <lineage>
        <taxon>Bacteria</taxon>
        <taxon>Bacillati</taxon>
        <taxon>Actinomycetota</taxon>
        <taxon>Actinomycetes</taxon>
        <taxon>Micrococcales</taxon>
        <taxon>Micrococcaceae</taxon>
        <taxon>Nesterenkonia</taxon>
    </lineage>
</organism>
<proteinExistence type="predicted"/>
<dbReference type="PANTHER" id="PTHR30290">
    <property type="entry name" value="PERIPLASMIC BINDING COMPONENT OF ABC TRANSPORTER"/>
    <property type="match status" value="1"/>
</dbReference>
<protein>
    <submittedName>
        <fullName evidence="4">ABC transporter substrate-binding protein</fullName>
    </submittedName>
</protein>
<reference evidence="4 5" key="1">
    <citation type="submission" date="2022-04" db="EMBL/GenBank/DDBJ databases">
        <title>Human microbiome associated bacterial genomes.</title>
        <authorList>
            <person name="Sandstrom S."/>
            <person name="Salamzade R."/>
            <person name="Kalan L.R."/>
        </authorList>
    </citation>
    <scope>NUCLEOTIDE SEQUENCE [LARGE SCALE GENOMIC DNA]</scope>
    <source>
        <strain evidence="5">p3-SID767</strain>
    </source>
</reference>
<dbReference type="RefSeq" id="WP_260072091.1">
    <property type="nucleotide sequence ID" value="NZ_JALXMO010000001.1"/>
</dbReference>
<dbReference type="EMBL" id="JALXMO010000001">
    <property type="protein sequence ID" value="MCT1605819.1"/>
    <property type="molecule type" value="Genomic_DNA"/>
</dbReference>
<feature type="compositionally biased region" description="Acidic residues" evidence="1">
    <location>
        <begin position="207"/>
        <end position="218"/>
    </location>
</feature>
<dbReference type="Gene3D" id="3.10.105.10">
    <property type="entry name" value="Dipeptide-binding Protein, Domain 3"/>
    <property type="match status" value="1"/>
</dbReference>
<dbReference type="PANTHER" id="PTHR30290:SF65">
    <property type="entry name" value="MONOACYL PHOSPHATIDYLINOSITOL TETRAMANNOSIDE-BINDING PROTEIN LPQW-RELATED"/>
    <property type="match status" value="1"/>
</dbReference>
<dbReference type="Proteomes" id="UP001205046">
    <property type="component" value="Unassembled WGS sequence"/>
</dbReference>
<evidence type="ECO:0000313" key="5">
    <source>
        <dbReference type="Proteomes" id="UP001205046"/>
    </source>
</evidence>
<feature type="domain" description="Solute-binding protein family 5" evidence="3">
    <location>
        <begin position="170"/>
        <end position="556"/>
    </location>
</feature>
<evidence type="ECO:0000313" key="4">
    <source>
        <dbReference type="EMBL" id="MCT1605819.1"/>
    </source>
</evidence>
<sequence length="655" mass="71708">MKLRKLSAATAILASGALVLSGCTPGEDNAAEPDANETTDNGAAAGGGDYTQEGQQYTVEPDSGARADLGADFETVSDEINVSVADVNFVSYNGLARNAYNTTNSAIVGQLGSGFWYYGSDLTINQNEEFGSYEVIEEGEVVYEEDENGDPLLDEETGELVINTEESTPQVVEYTISDDAVWSDGTPITVADFVLAWGVQAPGLENPDFDPEDESEDAEPPHLFDSVSKSFGEYVPNGPEGELDGKTFTVEYSDHYVYVDWQLVVPAPQPAHVVAEQGGISVEEMAQAFYDKDGSALVDAAEFWNTGWHVQGGELPDSELTPSSGKYLIDSFSNGEYISLVANPEYWGTPAGTERITFHFIGDGAMPQALENGDLDVIAPQPTVDTLDLLNGMNRDIVIHEQELATWEHLDLNHSENSVFNDPLVREAFAMCVPRQLIVDNLIKPLYEGAELLNAREVFNYQPTYDEITSESYDGRYDEQDLERAAELLEEAGVDSVDISIGYQAPNPRRTDQVQLIAEQCGQAGFNIEDGGHEAFFAEVIPTGDWDVALFAWAGSGQIASGRNLYHSAGGQNDASWNNEELDALWDELVVTMEEEDRIPLIQQIEKILWDDLMSIPLFVHPGIFASDAEIYNVRSTASQNGITWNADQWQRAAE</sequence>
<dbReference type="PROSITE" id="PS51257">
    <property type="entry name" value="PROKAR_LIPOPROTEIN"/>
    <property type="match status" value="1"/>
</dbReference>
<accession>A0ABT2HMB4</accession>
<feature type="signal peptide" evidence="2">
    <location>
        <begin position="1"/>
        <end position="30"/>
    </location>
</feature>
<keyword evidence="5" id="KW-1185">Reference proteome</keyword>
<name>A0ABT2HMB4_9MICC</name>
<feature type="region of interest" description="Disordered" evidence="1">
    <location>
        <begin position="25"/>
        <end position="51"/>
    </location>
</feature>
<feature type="region of interest" description="Disordered" evidence="1">
    <location>
        <begin position="204"/>
        <end position="242"/>
    </location>
</feature>
<dbReference type="Gene3D" id="3.90.76.10">
    <property type="entry name" value="Dipeptide-binding Protein, Domain 1"/>
    <property type="match status" value="1"/>
</dbReference>
<evidence type="ECO:0000259" key="3">
    <source>
        <dbReference type="Pfam" id="PF00496"/>
    </source>
</evidence>
<dbReference type="Gene3D" id="3.40.190.10">
    <property type="entry name" value="Periplasmic binding protein-like II"/>
    <property type="match status" value="1"/>
</dbReference>
<dbReference type="InterPro" id="IPR039424">
    <property type="entry name" value="SBP_5"/>
</dbReference>
<keyword evidence="2" id="KW-0732">Signal</keyword>
<comment type="caution">
    <text evidence="4">The sequence shown here is derived from an EMBL/GenBank/DDBJ whole genome shotgun (WGS) entry which is preliminary data.</text>
</comment>